<evidence type="ECO:0000313" key="2">
    <source>
        <dbReference type="Proteomes" id="UP000019918"/>
    </source>
</evidence>
<reference evidence="1 2" key="1">
    <citation type="submission" date="2014-02" db="EMBL/GenBank/DDBJ databases">
        <title>Draft genome of Erwinia mallotivora strain BT-MARDI, a papaya dieback pathogen.</title>
        <authorList>
            <person name="Redzuan R."/>
            <person name="Abu Bakar N."/>
            <person name="Badrun R."/>
            <person name="Mohd Raih M.F."/>
            <person name="Rozano L."/>
            <person name="Mat Amin N."/>
        </authorList>
    </citation>
    <scope>NUCLEOTIDE SEQUENCE [LARGE SCALE GENOMIC DNA]</scope>
    <source>
        <strain evidence="1 2">BT-MARDI</strain>
    </source>
</reference>
<proteinExistence type="predicted"/>
<keyword evidence="2" id="KW-1185">Reference proteome</keyword>
<dbReference type="InterPro" id="IPR054657">
    <property type="entry name" value="T6SS_periplasmic_put"/>
</dbReference>
<dbReference type="STRING" id="69222.BG55_12510"/>
<dbReference type="EMBL" id="JFHN01000050">
    <property type="protein sequence ID" value="EXU75282.1"/>
    <property type="molecule type" value="Genomic_DNA"/>
</dbReference>
<gene>
    <name evidence="1" type="ORF">BG55_12510</name>
</gene>
<protein>
    <submittedName>
        <fullName evidence="1">Uncharacterized protein</fullName>
    </submittedName>
</protein>
<evidence type="ECO:0000313" key="1">
    <source>
        <dbReference type="EMBL" id="EXU75282.1"/>
    </source>
</evidence>
<dbReference type="RefSeq" id="WP_034937837.1">
    <property type="nucleotide sequence ID" value="NZ_JFHN01000050.1"/>
</dbReference>
<sequence>MKNLTWIGAIFFLNGCHLEKPWVHQLDVQIKNNAPCFKINSDIKTAHQKMKNQGVMIYKKSQQDWLPFWHTPQKSTFPDIFYGECISYPDVKWQEGRWSVLMGITTEDDKKKYRLINTFSLRKDEAGNFFLENIQ</sequence>
<dbReference type="OrthoDB" id="6606875at2"/>
<dbReference type="NCBIfam" id="NF045617">
    <property type="entry name" value="mostly_LP"/>
    <property type="match status" value="1"/>
</dbReference>
<dbReference type="Proteomes" id="UP000019918">
    <property type="component" value="Unassembled WGS sequence"/>
</dbReference>
<dbReference type="AlphaFoldDB" id="A0A014PWN3"/>
<comment type="caution">
    <text evidence="1">The sequence shown here is derived from an EMBL/GenBank/DDBJ whole genome shotgun (WGS) entry which is preliminary data.</text>
</comment>
<accession>A0A014PWN3</accession>
<organism evidence="1 2">
    <name type="scientific">Erwinia mallotivora</name>
    <dbReference type="NCBI Taxonomy" id="69222"/>
    <lineage>
        <taxon>Bacteria</taxon>
        <taxon>Pseudomonadati</taxon>
        <taxon>Pseudomonadota</taxon>
        <taxon>Gammaproteobacteria</taxon>
        <taxon>Enterobacterales</taxon>
        <taxon>Erwiniaceae</taxon>
        <taxon>Erwinia</taxon>
    </lineage>
</organism>
<name>A0A014PWN3_9GAMM</name>
<dbReference type="PATRIC" id="fig|69222.5.peg.2575"/>